<dbReference type="Proteomes" id="UP001501588">
    <property type="component" value="Unassembled WGS sequence"/>
</dbReference>
<feature type="signal peptide" evidence="2">
    <location>
        <begin position="1"/>
        <end position="29"/>
    </location>
</feature>
<dbReference type="InterPro" id="IPR036938">
    <property type="entry name" value="PAP2/HPO_sf"/>
</dbReference>
<dbReference type="InterPro" id="IPR052559">
    <property type="entry name" value="V-haloperoxidase"/>
</dbReference>
<dbReference type="SUPFAM" id="SSF48317">
    <property type="entry name" value="Acid phosphatase/Vanadium-dependent haloperoxidase"/>
    <property type="match status" value="2"/>
</dbReference>
<gene>
    <name evidence="4" type="ORF">GCM10009416_32250</name>
</gene>
<accession>A0ABN1FI92</accession>
<dbReference type="Pfam" id="PF01569">
    <property type="entry name" value="PAP2"/>
    <property type="match status" value="2"/>
</dbReference>
<evidence type="ECO:0000259" key="3">
    <source>
        <dbReference type="Pfam" id="PF01569"/>
    </source>
</evidence>
<evidence type="ECO:0000313" key="4">
    <source>
        <dbReference type="EMBL" id="GAA0591351.1"/>
    </source>
</evidence>
<feature type="domain" description="Phosphatidic acid phosphatase type 2/haloperoxidase" evidence="3">
    <location>
        <begin position="354"/>
        <end position="451"/>
    </location>
</feature>
<feature type="domain" description="Phosphatidic acid phosphatase type 2/haloperoxidase" evidence="3">
    <location>
        <begin position="123"/>
        <end position="228"/>
    </location>
</feature>
<evidence type="ECO:0000256" key="1">
    <source>
        <dbReference type="SAM" id="MobiDB-lite"/>
    </source>
</evidence>
<feature type="chain" id="PRO_5046805369" description="Phosphatidic acid phosphatase type 2/haloperoxidase domain-containing protein" evidence="2">
    <location>
        <begin position="30"/>
        <end position="469"/>
    </location>
</feature>
<comment type="caution">
    <text evidence="4">The sequence shown here is derived from an EMBL/GenBank/DDBJ whole genome shotgun (WGS) entry which is preliminary data.</text>
</comment>
<organism evidence="4 5">
    <name type="scientific">Craurococcus roseus</name>
    <dbReference type="NCBI Taxonomy" id="77585"/>
    <lineage>
        <taxon>Bacteria</taxon>
        <taxon>Pseudomonadati</taxon>
        <taxon>Pseudomonadota</taxon>
        <taxon>Alphaproteobacteria</taxon>
        <taxon>Acetobacterales</taxon>
        <taxon>Acetobacteraceae</taxon>
        <taxon>Craurococcus</taxon>
    </lineage>
</organism>
<evidence type="ECO:0000313" key="5">
    <source>
        <dbReference type="Proteomes" id="UP001501588"/>
    </source>
</evidence>
<dbReference type="EMBL" id="BAAAFZ010000050">
    <property type="protein sequence ID" value="GAA0591351.1"/>
    <property type="molecule type" value="Genomic_DNA"/>
</dbReference>
<protein>
    <recommendedName>
        <fullName evidence="3">Phosphatidic acid phosphatase type 2/haloperoxidase domain-containing protein</fullName>
    </recommendedName>
</protein>
<evidence type="ECO:0000256" key="2">
    <source>
        <dbReference type="SAM" id="SignalP"/>
    </source>
</evidence>
<name>A0ABN1FI92_9PROT</name>
<keyword evidence="5" id="KW-1185">Reference proteome</keyword>
<keyword evidence="2" id="KW-0732">Signal</keyword>
<sequence length="469" mass="50281">MIRPTLARRAAGAALLIGAALFLPGPADAQPSGTTEPGAGGWRTWVLSSGAQFRLPPPPDAAATRAEMEQLRALAASRDAEARERIGWWDAAAPAYRWNRIAVEEALKAGLTANFGYRHLALLHVALADATVAAWDSKHAHNRPRPGAADPAFGTVVATPPSPSYPDEHAVAGATAAAVLGEIFPQRATAFAKMAEEAGRMRLLAGVAFPSDVEAGAELGRRVAAAVLERGRRDRSDQPWSGSVPVGPGLWNGTNPATPQAATWVPWMLASQDEFRPPPPAAHDSLERAAEMAALRAFQRTPLTNARALFWEAAVGGLRQYEYWNNHLGRLLLEHGQAANPPRAARAYALLNVALSDAGIACWDAKYAYWAIRPFQLDREFRTVFATPNHPSYPAAHACYSMTSALVQSHLFPRDAEALRALGRESGESRVWAGIHYPSDVAAGQEIARRVAARAIERARADGGEQAAP</sequence>
<dbReference type="PANTHER" id="PTHR34599:SF1">
    <property type="entry name" value="PHOSPHATIDIC ACID PHOSPHATASE TYPE 2_HALOPEROXIDASE DOMAIN-CONTAINING PROTEIN"/>
    <property type="match status" value="1"/>
</dbReference>
<dbReference type="InterPro" id="IPR000326">
    <property type="entry name" value="PAP2/HPO"/>
</dbReference>
<reference evidence="4 5" key="1">
    <citation type="journal article" date="2019" name="Int. J. Syst. Evol. Microbiol.">
        <title>The Global Catalogue of Microorganisms (GCM) 10K type strain sequencing project: providing services to taxonomists for standard genome sequencing and annotation.</title>
        <authorList>
            <consortium name="The Broad Institute Genomics Platform"/>
            <consortium name="The Broad Institute Genome Sequencing Center for Infectious Disease"/>
            <person name="Wu L."/>
            <person name="Ma J."/>
        </authorList>
    </citation>
    <scope>NUCLEOTIDE SEQUENCE [LARGE SCALE GENOMIC DNA]</scope>
    <source>
        <strain evidence="4 5">JCM 9933</strain>
    </source>
</reference>
<dbReference type="Gene3D" id="1.10.606.20">
    <property type="match status" value="2"/>
</dbReference>
<feature type="region of interest" description="Disordered" evidence="1">
    <location>
        <begin position="230"/>
        <end position="257"/>
    </location>
</feature>
<dbReference type="CDD" id="cd03380">
    <property type="entry name" value="PAP2_like_1"/>
    <property type="match status" value="2"/>
</dbReference>
<dbReference type="RefSeq" id="WP_343896389.1">
    <property type="nucleotide sequence ID" value="NZ_BAAAFZ010000050.1"/>
</dbReference>
<dbReference type="PANTHER" id="PTHR34599">
    <property type="entry name" value="PEROXIDASE-RELATED"/>
    <property type="match status" value="1"/>
</dbReference>
<proteinExistence type="predicted"/>